<dbReference type="PROSITE" id="PS51473">
    <property type="entry name" value="GNK2"/>
    <property type="match status" value="2"/>
</dbReference>
<gene>
    <name evidence="19" type="primary">LOC108824913</name>
</gene>
<dbReference type="GO" id="GO:0042742">
    <property type="term" value="P:defense response to bacterium"/>
    <property type="evidence" value="ECO:0007669"/>
    <property type="project" value="TreeGrafter"/>
</dbReference>
<dbReference type="InterPro" id="IPR011009">
    <property type="entry name" value="Kinase-like_dom_sf"/>
</dbReference>
<feature type="binding site" evidence="14">
    <location>
        <position position="355"/>
    </location>
    <ligand>
        <name>ATP</name>
        <dbReference type="ChEBI" id="CHEBI:30616"/>
    </ligand>
</feature>
<dbReference type="FunFam" id="3.30.430.20:FF:000003">
    <property type="entry name" value="Cysteine-rich RLK (RECEPTOR-like protein kinase) 10"/>
    <property type="match status" value="1"/>
</dbReference>
<keyword evidence="7 14" id="KW-0547">Nucleotide-binding</keyword>
<evidence type="ECO:0000256" key="9">
    <source>
        <dbReference type="ARBA" id="ARBA00022840"/>
    </source>
</evidence>
<keyword evidence="13" id="KW-0325">Glycoprotein</keyword>
<evidence type="ECO:0000256" key="10">
    <source>
        <dbReference type="ARBA" id="ARBA00022989"/>
    </source>
</evidence>
<evidence type="ECO:0000256" key="11">
    <source>
        <dbReference type="ARBA" id="ARBA00023136"/>
    </source>
</evidence>
<keyword evidence="12" id="KW-0675">Receptor</keyword>
<evidence type="ECO:0000259" key="17">
    <source>
        <dbReference type="PROSITE" id="PS51473"/>
    </source>
</evidence>
<dbReference type="PROSITE" id="PS00107">
    <property type="entry name" value="PROTEIN_KINASE_ATP"/>
    <property type="match status" value="1"/>
</dbReference>
<dbReference type="InterPro" id="IPR001245">
    <property type="entry name" value="Ser-Thr/Tyr_kinase_cat_dom"/>
</dbReference>
<keyword evidence="9 14" id="KW-0067">ATP-binding</keyword>
<dbReference type="Gene3D" id="3.30.200.20">
    <property type="entry name" value="Phosphorylase Kinase, domain 1"/>
    <property type="match status" value="1"/>
</dbReference>
<evidence type="ECO:0000256" key="12">
    <source>
        <dbReference type="ARBA" id="ARBA00023170"/>
    </source>
</evidence>
<evidence type="ECO:0000256" key="15">
    <source>
        <dbReference type="SAM" id="SignalP"/>
    </source>
</evidence>
<organism evidence="18 19">
    <name type="scientific">Raphanus sativus</name>
    <name type="common">Radish</name>
    <name type="synonym">Raphanus raphanistrum var. sativus</name>
    <dbReference type="NCBI Taxonomy" id="3726"/>
    <lineage>
        <taxon>Eukaryota</taxon>
        <taxon>Viridiplantae</taxon>
        <taxon>Streptophyta</taxon>
        <taxon>Embryophyta</taxon>
        <taxon>Tracheophyta</taxon>
        <taxon>Spermatophyta</taxon>
        <taxon>Magnoliopsida</taxon>
        <taxon>eudicotyledons</taxon>
        <taxon>Gunneridae</taxon>
        <taxon>Pentapetalae</taxon>
        <taxon>rosids</taxon>
        <taxon>malvids</taxon>
        <taxon>Brassicales</taxon>
        <taxon>Brassicaceae</taxon>
        <taxon>Brassiceae</taxon>
        <taxon>Raphanus</taxon>
    </lineage>
</organism>
<dbReference type="PANTHER" id="PTHR27002">
    <property type="entry name" value="RECEPTOR-LIKE SERINE/THREONINE-PROTEIN KINASE SD1-8"/>
    <property type="match status" value="1"/>
</dbReference>
<name>A0A9W3CFP4_RAPSA</name>
<dbReference type="GeneID" id="108824913"/>
<dbReference type="Pfam" id="PF01657">
    <property type="entry name" value="Stress-antifung"/>
    <property type="match status" value="2"/>
</dbReference>
<dbReference type="InterPro" id="IPR002902">
    <property type="entry name" value="GNK2"/>
</dbReference>
<dbReference type="GO" id="GO:0004674">
    <property type="term" value="F:protein serine/threonine kinase activity"/>
    <property type="evidence" value="ECO:0007669"/>
    <property type="project" value="UniProtKB-KW"/>
</dbReference>
<dbReference type="OrthoDB" id="4062651at2759"/>
<feature type="domain" description="Gnk2-homologous" evidence="17">
    <location>
        <begin position="20"/>
        <end position="123"/>
    </location>
</feature>
<keyword evidence="6" id="KW-0677">Repeat</keyword>
<dbReference type="Proteomes" id="UP000504610">
    <property type="component" value="Chromosome 9"/>
</dbReference>
<evidence type="ECO:0000256" key="6">
    <source>
        <dbReference type="ARBA" id="ARBA00022737"/>
    </source>
</evidence>
<evidence type="ECO:0000256" key="2">
    <source>
        <dbReference type="ARBA" id="ARBA00022527"/>
    </source>
</evidence>
<dbReference type="FunFam" id="3.30.200.20:FF:000727">
    <property type="entry name" value="Cysteine-rich RLK (RECEPTOR-like protein kinase) 23"/>
    <property type="match status" value="1"/>
</dbReference>
<reference evidence="18" key="1">
    <citation type="journal article" date="2019" name="Database">
        <title>The radish genome database (RadishGD): an integrated information resource for radish genomics.</title>
        <authorList>
            <person name="Yu H.J."/>
            <person name="Baek S."/>
            <person name="Lee Y.J."/>
            <person name="Cho A."/>
            <person name="Mun J.H."/>
        </authorList>
    </citation>
    <scope>NUCLEOTIDE SEQUENCE [LARGE SCALE GENOMIC DNA]</scope>
    <source>
        <strain evidence="18">cv. WK10039</strain>
    </source>
</reference>
<dbReference type="InterPro" id="IPR017441">
    <property type="entry name" value="Protein_kinase_ATP_BS"/>
</dbReference>
<feature type="chain" id="PRO_5040735602" evidence="15">
    <location>
        <begin position="24"/>
        <end position="416"/>
    </location>
</feature>
<evidence type="ECO:0000256" key="3">
    <source>
        <dbReference type="ARBA" id="ARBA00022679"/>
    </source>
</evidence>
<keyword evidence="3" id="KW-0808">Transferase</keyword>
<keyword evidence="18" id="KW-1185">Reference proteome</keyword>
<evidence type="ECO:0000313" key="19">
    <source>
        <dbReference type="RefSeq" id="XP_056850357.1"/>
    </source>
</evidence>
<evidence type="ECO:0000256" key="7">
    <source>
        <dbReference type="ARBA" id="ARBA00022741"/>
    </source>
</evidence>
<evidence type="ECO:0000256" key="14">
    <source>
        <dbReference type="PROSITE-ProRule" id="PRU10141"/>
    </source>
</evidence>
<sequence length="416" mass="45846">MKLKISFLPIFLFSLIALDSASPQEICFDGFFKPNSAYDLNRCQILSSLASNVTSHNGFFNSSIGETPNRVFIIGMCIPGAKPHTCSNCIKAASDALLKSCPNQTEAYTWPDSCMVRYSSVSFSGSYDIGPSSQVLYKTGDINSNVTVFDRIGEDLMDRTISEAPSRTHGHKYYAADVASLNTSLTMFAMMQCTPELSPGFCGYCLRANLDNYKLCCRHTQGGSIIRPSCFIRWDLHPFTGAFENVTSSPPLPKALPQPPLSLNTPASNQASQTGKVVILALLVVGFVVWRKSKTYQTVTVQAGDDIIPLNSLQFKFKTIEAATDKFSESNMIGQGGFGEVYRGKLSSGTEVAVKRLSKTSRQGEKEFKNEAVLGTKLQHRNLVRLLGFCVEGEEKILVYEFVPNKSIDYFLFDMV</sequence>
<accession>A0A9W3CFP4</accession>
<evidence type="ECO:0000256" key="5">
    <source>
        <dbReference type="ARBA" id="ARBA00022729"/>
    </source>
</evidence>
<dbReference type="InterPro" id="IPR000719">
    <property type="entry name" value="Prot_kinase_dom"/>
</dbReference>
<keyword evidence="10" id="KW-1133">Transmembrane helix</keyword>
<evidence type="ECO:0000256" key="13">
    <source>
        <dbReference type="ARBA" id="ARBA00023180"/>
    </source>
</evidence>
<proteinExistence type="predicted"/>
<evidence type="ECO:0000256" key="8">
    <source>
        <dbReference type="ARBA" id="ARBA00022777"/>
    </source>
</evidence>
<keyword evidence="5 15" id="KW-0732">Signal</keyword>
<feature type="domain" description="Protein kinase" evidence="16">
    <location>
        <begin position="327"/>
        <end position="416"/>
    </location>
</feature>
<keyword evidence="11" id="KW-0472">Membrane</keyword>
<dbReference type="RefSeq" id="XP_056850357.1">
    <property type="nucleotide sequence ID" value="XM_056994377.1"/>
</dbReference>
<dbReference type="CDD" id="cd23509">
    <property type="entry name" value="Gnk2-like"/>
    <property type="match status" value="2"/>
</dbReference>
<protein>
    <submittedName>
        <fullName evidence="19">Cysteine-rich receptor-like protein kinase 34</fullName>
    </submittedName>
</protein>
<dbReference type="PROSITE" id="PS50011">
    <property type="entry name" value="PROTEIN_KINASE_DOM"/>
    <property type="match status" value="1"/>
</dbReference>
<evidence type="ECO:0000259" key="16">
    <source>
        <dbReference type="PROSITE" id="PS50011"/>
    </source>
</evidence>
<dbReference type="PANTHER" id="PTHR27002:SF967">
    <property type="entry name" value="BNACNNG59240D PROTEIN"/>
    <property type="match status" value="1"/>
</dbReference>
<reference evidence="19" key="2">
    <citation type="submission" date="2025-08" db="UniProtKB">
        <authorList>
            <consortium name="RefSeq"/>
        </authorList>
    </citation>
    <scope>IDENTIFICATION</scope>
    <source>
        <tissue evidence="19">Leaf</tissue>
    </source>
</reference>
<feature type="signal peptide" evidence="15">
    <location>
        <begin position="1"/>
        <end position="23"/>
    </location>
</feature>
<keyword evidence="4" id="KW-0812">Transmembrane</keyword>
<feature type="domain" description="Gnk2-homologous" evidence="17">
    <location>
        <begin position="130"/>
        <end position="239"/>
    </location>
</feature>
<dbReference type="GO" id="GO:0005524">
    <property type="term" value="F:ATP binding"/>
    <property type="evidence" value="ECO:0007669"/>
    <property type="project" value="UniProtKB-UniRule"/>
</dbReference>
<dbReference type="Gene3D" id="3.30.430.20">
    <property type="entry name" value="Gnk2 domain, C-X8-C-X2-C motif"/>
    <property type="match status" value="2"/>
</dbReference>
<dbReference type="InterPro" id="IPR038408">
    <property type="entry name" value="GNK2_sf"/>
</dbReference>
<dbReference type="Pfam" id="PF07714">
    <property type="entry name" value="PK_Tyr_Ser-Thr"/>
    <property type="match status" value="1"/>
</dbReference>
<evidence type="ECO:0000313" key="18">
    <source>
        <dbReference type="Proteomes" id="UP000504610"/>
    </source>
</evidence>
<keyword evidence="2" id="KW-0723">Serine/threonine-protein kinase</keyword>
<dbReference type="AlphaFoldDB" id="A0A9W3CFP4"/>
<keyword evidence="8" id="KW-0418">Kinase</keyword>
<dbReference type="KEGG" id="rsz:108824913"/>
<evidence type="ECO:0000256" key="4">
    <source>
        <dbReference type="ARBA" id="ARBA00022692"/>
    </source>
</evidence>
<dbReference type="FunFam" id="3.30.430.20:FF:000007">
    <property type="entry name" value="Cysteine-rich receptor-like protein kinase 11"/>
    <property type="match status" value="1"/>
</dbReference>
<dbReference type="SUPFAM" id="SSF56112">
    <property type="entry name" value="Protein kinase-like (PK-like)"/>
    <property type="match status" value="1"/>
</dbReference>
<evidence type="ECO:0000256" key="1">
    <source>
        <dbReference type="ARBA" id="ARBA00004167"/>
    </source>
</evidence>
<dbReference type="GO" id="GO:0005886">
    <property type="term" value="C:plasma membrane"/>
    <property type="evidence" value="ECO:0007669"/>
    <property type="project" value="TreeGrafter"/>
</dbReference>
<comment type="subcellular location">
    <subcellularLocation>
        <location evidence="1">Membrane</location>
        <topology evidence="1">Single-pass membrane protein</topology>
    </subcellularLocation>
</comment>